<dbReference type="PANTHER" id="PTHR21420">
    <property type="entry name" value="GDP-FUCOSE PROTEIN O-FUCOSYLTRANSFERASE 1"/>
    <property type="match status" value="1"/>
</dbReference>
<evidence type="ECO:0000313" key="17">
    <source>
        <dbReference type="EMBL" id="KJH46829.1"/>
    </source>
</evidence>
<keyword evidence="7" id="KW-0808">Transferase</keyword>
<dbReference type="InterPro" id="IPR039922">
    <property type="entry name" value="POFUT1"/>
</dbReference>
<keyword evidence="11" id="KW-0325">Glycoprotein</keyword>
<keyword evidence="13" id="KW-0119">Carbohydrate metabolism</keyword>
<gene>
    <name evidence="17" type="ORF">DICVIV_07104</name>
</gene>
<dbReference type="GO" id="GO:0006004">
    <property type="term" value="P:fucose metabolic process"/>
    <property type="evidence" value="ECO:0007669"/>
    <property type="project" value="UniProtKB-KW"/>
</dbReference>
<evidence type="ECO:0000256" key="9">
    <source>
        <dbReference type="ARBA" id="ARBA00022976"/>
    </source>
</evidence>
<dbReference type="PANTHER" id="PTHR21420:SF10">
    <property type="entry name" value="GDP-FUCOSE PROTEIN O-FUCOSYLTRANSFERASE 1"/>
    <property type="match status" value="1"/>
</dbReference>
<comment type="similarity">
    <text evidence="3">Belongs to the glycosyltransferase 65 family.</text>
</comment>
<name>A0A0D8XSV2_DICVI</name>
<comment type="pathway">
    <text evidence="2">Protein modification; protein glycosylation.</text>
</comment>
<dbReference type="GO" id="GO:0007219">
    <property type="term" value="P:Notch signaling pathway"/>
    <property type="evidence" value="ECO:0007669"/>
    <property type="project" value="UniProtKB-KW"/>
</dbReference>
<proteinExistence type="inferred from homology"/>
<evidence type="ECO:0000256" key="4">
    <source>
        <dbReference type="ARBA" id="ARBA00012196"/>
    </source>
</evidence>
<sequence>MYFAHELNRTLVLPNFIEYHYPNTVIRPFETIFEVSEMLKYQKVIKMMEFAKEIMNTIWPEENRTAFCWSPRKSAYNKSAPTGCHAKEGNPSVPYWDNIGVSFHKDAYFGDLLGGYDLTTPGLKAAWLQRFPPSDFPVLAFPSPPAPFPSRASTWSLQRYLKWNSIIADRANQFVENELLSPFVAVHLRNDRDWDQVCELLSSHSSHGPLFASMQCDGEANYNGVLTQEICSPSKKTIVEQVTEVVRKIGASSVFVSSDRDHMIKDFNKALQTYKVKIHRLIPDDPLLSLAIFAKADHFIGNCISTFSHFARRERDSEEPRKPTSYFGIRHRSKLSEL</sequence>
<dbReference type="InterPro" id="IPR019378">
    <property type="entry name" value="GDP-Fuc_O-FucTrfase"/>
</dbReference>
<reference evidence="17 18" key="1">
    <citation type="submission" date="2013-11" db="EMBL/GenBank/DDBJ databases">
        <title>Draft genome of the bovine lungworm Dictyocaulus viviparus.</title>
        <authorList>
            <person name="Mitreva M."/>
        </authorList>
    </citation>
    <scope>NUCLEOTIDE SEQUENCE [LARGE SCALE GENOMIC DNA]</scope>
    <source>
        <strain evidence="17 18">HannoverDv2000</strain>
    </source>
</reference>
<evidence type="ECO:0000256" key="2">
    <source>
        <dbReference type="ARBA" id="ARBA00004922"/>
    </source>
</evidence>
<accession>A0A0D8XSV2</accession>
<dbReference type="EMBL" id="KN716333">
    <property type="protein sequence ID" value="KJH46829.1"/>
    <property type="molecule type" value="Genomic_DNA"/>
</dbReference>
<dbReference type="STRING" id="29172.A0A0D8XSV2"/>
<evidence type="ECO:0000313" key="18">
    <source>
        <dbReference type="Proteomes" id="UP000053766"/>
    </source>
</evidence>
<evidence type="ECO:0000256" key="10">
    <source>
        <dbReference type="ARBA" id="ARBA00023157"/>
    </source>
</evidence>
<dbReference type="UniPathway" id="UPA00378"/>
<dbReference type="AlphaFoldDB" id="A0A0D8XSV2"/>
<dbReference type="GO" id="GO:0046922">
    <property type="term" value="F:peptide-O-fucosyltransferase activity"/>
    <property type="evidence" value="ECO:0007669"/>
    <property type="project" value="UniProtKB-EC"/>
</dbReference>
<evidence type="ECO:0000256" key="5">
    <source>
        <dbReference type="ARBA" id="ARBA00021745"/>
    </source>
</evidence>
<evidence type="ECO:0000256" key="12">
    <source>
        <dbReference type="ARBA" id="ARBA00023253"/>
    </source>
</evidence>
<protein>
    <recommendedName>
        <fullName evidence="5">GDP-fucose protein O-fucosyltransferase 1</fullName>
        <ecNumber evidence="4">2.4.1.221</ecNumber>
    </recommendedName>
    <alternativeName>
        <fullName evidence="14">Peptide-O-fucosyltransferase 1</fullName>
    </alternativeName>
</protein>
<dbReference type="Gene3D" id="3.40.50.11350">
    <property type="match status" value="1"/>
</dbReference>
<evidence type="ECO:0000256" key="13">
    <source>
        <dbReference type="ARBA" id="ARBA00023277"/>
    </source>
</evidence>
<evidence type="ECO:0000256" key="1">
    <source>
        <dbReference type="ARBA" id="ARBA00004240"/>
    </source>
</evidence>
<keyword evidence="10" id="KW-1015">Disulfide bond</keyword>
<keyword evidence="8" id="KW-0256">Endoplasmic reticulum</keyword>
<keyword evidence="18" id="KW-1185">Reference proteome</keyword>
<evidence type="ECO:0000256" key="14">
    <source>
        <dbReference type="ARBA" id="ARBA00033080"/>
    </source>
</evidence>
<keyword evidence="6" id="KW-0328">Glycosyltransferase</keyword>
<evidence type="ECO:0000256" key="7">
    <source>
        <dbReference type="ARBA" id="ARBA00022679"/>
    </source>
</evidence>
<dbReference type="Gene3D" id="3.40.50.11340">
    <property type="match status" value="1"/>
</dbReference>
<comment type="catalytic activity">
    <reaction evidence="15">
        <text>L-threonyl-[protein] + GDP-beta-L-fucose = 3-O-(alpha-L-fucosyl)-L-threonyl-[protein] + GDP + H(+)</text>
        <dbReference type="Rhea" id="RHEA:70491"/>
        <dbReference type="Rhea" id="RHEA-COMP:11060"/>
        <dbReference type="Rhea" id="RHEA-COMP:17915"/>
        <dbReference type="ChEBI" id="CHEBI:15378"/>
        <dbReference type="ChEBI" id="CHEBI:30013"/>
        <dbReference type="ChEBI" id="CHEBI:57273"/>
        <dbReference type="ChEBI" id="CHEBI:58189"/>
        <dbReference type="ChEBI" id="CHEBI:189631"/>
        <dbReference type="EC" id="2.4.1.221"/>
    </reaction>
    <physiologicalReaction direction="left-to-right" evidence="15">
        <dbReference type="Rhea" id="RHEA:70492"/>
    </physiologicalReaction>
</comment>
<evidence type="ECO:0000256" key="6">
    <source>
        <dbReference type="ARBA" id="ARBA00022676"/>
    </source>
</evidence>
<dbReference type="GO" id="GO:0005783">
    <property type="term" value="C:endoplasmic reticulum"/>
    <property type="evidence" value="ECO:0007669"/>
    <property type="project" value="UniProtKB-SubCell"/>
</dbReference>
<reference evidence="18" key="2">
    <citation type="journal article" date="2016" name="Sci. Rep.">
        <title>Dictyocaulus viviparus genome, variome and transcriptome elucidate lungworm biology and support future intervention.</title>
        <authorList>
            <person name="McNulty S.N."/>
            <person name="Strube C."/>
            <person name="Rosa B.A."/>
            <person name="Martin J.C."/>
            <person name="Tyagi R."/>
            <person name="Choi Y.J."/>
            <person name="Wang Q."/>
            <person name="Hallsworth Pepin K."/>
            <person name="Zhang X."/>
            <person name="Ozersky P."/>
            <person name="Wilson R.K."/>
            <person name="Sternberg P.W."/>
            <person name="Gasser R.B."/>
            <person name="Mitreva M."/>
        </authorList>
    </citation>
    <scope>NUCLEOTIDE SEQUENCE [LARGE SCALE GENOMIC DNA]</scope>
    <source>
        <strain evidence="18">HannoverDv2000</strain>
    </source>
</reference>
<evidence type="ECO:0000256" key="11">
    <source>
        <dbReference type="ARBA" id="ARBA00023180"/>
    </source>
</evidence>
<evidence type="ECO:0000256" key="3">
    <source>
        <dbReference type="ARBA" id="ARBA00010626"/>
    </source>
</evidence>
<evidence type="ECO:0000256" key="15">
    <source>
        <dbReference type="ARBA" id="ARBA00047273"/>
    </source>
</evidence>
<dbReference type="CDD" id="cd11302">
    <property type="entry name" value="O-FucT-1"/>
    <property type="match status" value="1"/>
</dbReference>
<dbReference type="Pfam" id="PF10250">
    <property type="entry name" value="O-FucT"/>
    <property type="match status" value="1"/>
</dbReference>
<keyword evidence="9" id="KW-0914">Notch signaling pathway</keyword>
<comment type="subcellular location">
    <subcellularLocation>
        <location evidence="1">Endoplasmic reticulum</location>
    </subcellularLocation>
</comment>
<evidence type="ECO:0000256" key="16">
    <source>
        <dbReference type="ARBA" id="ARBA00048647"/>
    </source>
</evidence>
<organism evidence="17 18">
    <name type="scientific">Dictyocaulus viviparus</name>
    <name type="common">Bovine lungworm</name>
    <dbReference type="NCBI Taxonomy" id="29172"/>
    <lineage>
        <taxon>Eukaryota</taxon>
        <taxon>Metazoa</taxon>
        <taxon>Ecdysozoa</taxon>
        <taxon>Nematoda</taxon>
        <taxon>Chromadorea</taxon>
        <taxon>Rhabditida</taxon>
        <taxon>Rhabditina</taxon>
        <taxon>Rhabditomorpha</taxon>
        <taxon>Strongyloidea</taxon>
        <taxon>Metastrongylidae</taxon>
        <taxon>Dictyocaulus</taxon>
    </lineage>
</organism>
<dbReference type="OrthoDB" id="10050276at2759"/>
<comment type="catalytic activity">
    <reaction evidence="16">
        <text>L-seryl-[protein] + GDP-beta-L-fucose = 3-O-(alpha-L-fucosyl)-L-seryl-[protein] + GDP + H(+)</text>
        <dbReference type="Rhea" id="RHEA:63644"/>
        <dbReference type="Rhea" id="RHEA-COMP:9863"/>
        <dbReference type="Rhea" id="RHEA-COMP:17914"/>
        <dbReference type="ChEBI" id="CHEBI:15378"/>
        <dbReference type="ChEBI" id="CHEBI:29999"/>
        <dbReference type="ChEBI" id="CHEBI:57273"/>
        <dbReference type="ChEBI" id="CHEBI:58189"/>
        <dbReference type="ChEBI" id="CHEBI:189632"/>
        <dbReference type="EC" id="2.4.1.221"/>
    </reaction>
    <physiologicalReaction direction="left-to-right" evidence="16">
        <dbReference type="Rhea" id="RHEA:63645"/>
    </physiologicalReaction>
</comment>
<evidence type="ECO:0000256" key="8">
    <source>
        <dbReference type="ARBA" id="ARBA00022824"/>
    </source>
</evidence>
<dbReference type="Proteomes" id="UP000053766">
    <property type="component" value="Unassembled WGS sequence"/>
</dbReference>
<dbReference type="EC" id="2.4.1.221" evidence="4"/>
<keyword evidence="12" id="KW-0294">Fucose metabolism</keyword>